<organism evidence="3 4">
    <name type="scientific">Virgisporangium aurantiacum</name>
    <dbReference type="NCBI Taxonomy" id="175570"/>
    <lineage>
        <taxon>Bacteria</taxon>
        <taxon>Bacillati</taxon>
        <taxon>Actinomycetota</taxon>
        <taxon>Actinomycetes</taxon>
        <taxon>Micromonosporales</taxon>
        <taxon>Micromonosporaceae</taxon>
        <taxon>Virgisporangium</taxon>
    </lineage>
</organism>
<proteinExistence type="predicted"/>
<protein>
    <submittedName>
        <fullName evidence="3">Uncharacterized protein</fullName>
    </submittedName>
</protein>
<evidence type="ECO:0000256" key="2">
    <source>
        <dbReference type="SAM" id="Phobius"/>
    </source>
</evidence>
<keyword evidence="4" id="KW-1185">Reference proteome</keyword>
<keyword evidence="2" id="KW-0812">Transmembrane</keyword>
<dbReference type="EMBL" id="BOPG01000077">
    <property type="protein sequence ID" value="GIJ62343.1"/>
    <property type="molecule type" value="Genomic_DNA"/>
</dbReference>
<feature type="transmembrane region" description="Helical" evidence="2">
    <location>
        <begin position="81"/>
        <end position="109"/>
    </location>
</feature>
<feature type="region of interest" description="Disordered" evidence="1">
    <location>
        <begin position="116"/>
        <end position="180"/>
    </location>
</feature>
<accession>A0A8J3ZGE8</accession>
<dbReference type="AlphaFoldDB" id="A0A8J3ZGE8"/>
<comment type="caution">
    <text evidence="3">The sequence shown here is derived from an EMBL/GenBank/DDBJ whole genome shotgun (WGS) entry which is preliminary data.</text>
</comment>
<keyword evidence="2" id="KW-0472">Membrane</keyword>
<dbReference type="Proteomes" id="UP000612585">
    <property type="component" value="Unassembled WGS sequence"/>
</dbReference>
<sequence>MAVLALANVAIELPVLIAVVVGAIVVLTRGSRLPRRSVVLAVVSLGVTVLNVVLGVVWMTVSPYLAADMWESSDSTTSIGLMFFVASIVLNVVAAVGLLMSFLAVAAAARPADPAATSPGFGASPGSALPPHATHPDTAGAAVPTVPAQLGWPAPTSQTGPYAPTSPPPGSGWPNPPSAR</sequence>
<feature type="transmembrane region" description="Helical" evidence="2">
    <location>
        <begin position="39"/>
        <end position="61"/>
    </location>
</feature>
<gene>
    <name evidence="3" type="ORF">Vau01_098590</name>
</gene>
<reference evidence="3" key="1">
    <citation type="submission" date="2021-01" db="EMBL/GenBank/DDBJ databases">
        <title>Whole genome shotgun sequence of Virgisporangium aurantiacum NBRC 16421.</title>
        <authorList>
            <person name="Komaki H."/>
            <person name="Tamura T."/>
        </authorList>
    </citation>
    <scope>NUCLEOTIDE SEQUENCE</scope>
    <source>
        <strain evidence="3">NBRC 16421</strain>
    </source>
</reference>
<feature type="compositionally biased region" description="Pro residues" evidence="1">
    <location>
        <begin position="164"/>
        <end position="180"/>
    </location>
</feature>
<evidence type="ECO:0000256" key="1">
    <source>
        <dbReference type="SAM" id="MobiDB-lite"/>
    </source>
</evidence>
<evidence type="ECO:0000313" key="4">
    <source>
        <dbReference type="Proteomes" id="UP000612585"/>
    </source>
</evidence>
<keyword evidence="2" id="KW-1133">Transmembrane helix</keyword>
<feature type="transmembrane region" description="Helical" evidence="2">
    <location>
        <begin position="6"/>
        <end position="27"/>
    </location>
</feature>
<name>A0A8J3ZGE8_9ACTN</name>
<evidence type="ECO:0000313" key="3">
    <source>
        <dbReference type="EMBL" id="GIJ62343.1"/>
    </source>
</evidence>